<evidence type="ECO:0000313" key="3">
    <source>
        <dbReference type="Proteomes" id="UP000308365"/>
    </source>
</evidence>
<feature type="compositionally biased region" description="Basic and acidic residues" evidence="1">
    <location>
        <begin position="94"/>
        <end position="103"/>
    </location>
</feature>
<dbReference type="EMBL" id="RWIC01000064">
    <property type="protein sequence ID" value="TKC50945.1"/>
    <property type="molecule type" value="Genomic_DNA"/>
</dbReference>
<gene>
    <name evidence="2" type="ORF">EI555_001393</name>
</gene>
<name>A0A4U1FLP0_MONMO</name>
<evidence type="ECO:0000256" key="1">
    <source>
        <dbReference type="SAM" id="MobiDB-lite"/>
    </source>
</evidence>
<feature type="region of interest" description="Disordered" evidence="1">
    <location>
        <begin position="394"/>
        <end position="440"/>
    </location>
</feature>
<organism evidence="2 3">
    <name type="scientific">Monodon monoceros</name>
    <name type="common">Narwhal</name>
    <name type="synonym">Ceratodon monodon</name>
    <dbReference type="NCBI Taxonomy" id="40151"/>
    <lineage>
        <taxon>Eukaryota</taxon>
        <taxon>Metazoa</taxon>
        <taxon>Chordata</taxon>
        <taxon>Craniata</taxon>
        <taxon>Vertebrata</taxon>
        <taxon>Euteleostomi</taxon>
        <taxon>Mammalia</taxon>
        <taxon>Eutheria</taxon>
        <taxon>Laurasiatheria</taxon>
        <taxon>Artiodactyla</taxon>
        <taxon>Whippomorpha</taxon>
        <taxon>Cetacea</taxon>
        <taxon>Odontoceti</taxon>
        <taxon>Monodontidae</taxon>
        <taxon>Monodon</taxon>
    </lineage>
</organism>
<feature type="region of interest" description="Disordered" evidence="1">
    <location>
        <begin position="83"/>
        <end position="111"/>
    </location>
</feature>
<feature type="non-terminal residue" evidence="2">
    <location>
        <position position="1"/>
    </location>
</feature>
<accession>A0A4U1FLP0</accession>
<protein>
    <submittedName>
        <fullName evidence="2">Uncharacterized protein</fullName>
    </submittedName>
</protein>
<feature type="compositionally biased region" description="Low complexity" evidence="1">
    <location>
        <begin position="307"/>
        <end position="328"/>
    </location>
</feature>
<feature type="region of interest" description="Disordered" evidence="1">
    <location>
        <begin position="292"/>
        <end position="338"/>
    </location>
</feature>
<sequence>EFCGCCYTWGAASVKLPLERFLISGAESNPKDRRQLENNDCTILKVVGEMSPLQREEALQLGADSVGLSTRWPLLRGPLEQGVSESPELVSELRTGRSREPHGRSQPLAGTSHHIRSLVNSCLDIDEAGCRVPAVGAAWGPGWGRPAALRHLVVREKRSAAVTGDLTMKPLEAKTRVTVLRLAARGLQGCTDIRATRKGKPRADTPTGSLLGFCLDGWHLGFYSNYSTELSVAATSKGRRGLGNMSPRTARTGPGVAKALSGSLGHTVLWVPWKLSCASIKLQRGAGRLRTPSCGILSEKRGQRPNGGAASRSGTARASPSLSSQQQQAGDARPRPLRAGLWWGTRPAVLRNPTPRHGVRERRARRLVQPRCVNLKRKADRRFAYFGGGRLGVRKAHPKAPAPAEMSKKRKALEGGGQSGLPEEEPTACFEGGSQEEELPDTLSTCRNRIANKQRSRGLSNQTRGEWRAVDQALASAQPTGPAVFGYVRPRDEMLGDPGLKMHMQPMVLEPYVQRLIFNIRRPFKKWKLWAEGGMARSSRENPQGGTGQRRVLKKEDQSLERIALWAIFITTENCTRASHELSKSKCIRGRAALSSWFHLPIGNGFGHFSLIMLYPWPGCRQVAASTDGILAQQTAADKAHEKGELEQPKEACKTLQPPLHEILFIWDPQ</sequence>
<dbReference type="AlphaFoldDB" id="A0A4U1FLP0"/>
<comment type="caution">
    <text evidence="2">The sequence shown here is derived from an EMBL/GenBank/DDBJ whole genome shotgun (WGS) entry which is preliminary data.</text>
</comment>
<proteinExistence type="predicted"/>
<reference evidence="3" key="1">
    <citation type="journal article" date="2019" name="IScience">
        <title>Narwhal Genome Reveals Long-Term Low Genetic Diversity despite Current Large Abundance Size.</title>
        <authorList>
            <person name="Westbury M.V."/>
            <person name="Petersen B."/>
            <person name="Garde E."/>
            <person name="Heide-Jorgensen M.P."/>
            <person name="Lorenzen E.D."/>
        </authorList>
    </citation>
    <scope>NUCLEOTIDE SEQUENCE [LARGE SCALE GENOMIC DNA]</scope>
</reference>
<evidence type="ECO:0000313" key="2">
    <source>
        <dbReference type="EMBL" id="TKC50945.1"/>
    </source>
</evidence>
<dbReference type="Proteomes" id="UP000308365">
    <property type="component" value="Unassembled WGS sequence"/>
</dbReference>